<dbReference type="SUPFAM" id="SSF55957">
    <property type="entry name" value="Phosphoglucomutase, C-terminal domain"/>
    <property type="match status" value="1"/>
</dbReference>
<dbReference type="PANTHER" id="PTHR42946">
    <property type="entry name" value="PHOSPHOHEXOSE MUTASE"/>
    <property type="match status" value="1"/>
</dbReference>
<keyword evidence="14" id="KW-1185">Reference proteome</keyword>
<feature type="binding site" evidence="6">
    <location>
        <position position="240"/>
    </location>
    <ligand>
        <name>Mg(2+)</name>
        <dbReference type="ChEBI" id="CHEBI:18420"/>
    </ligand>
</feature>
<keyword evidence="4 6" id="KW-0460">Magnesium</keyword>
<feature type="binding site" evidence="6">
    <location>
        <position position="244"/>
    </location>
    <ligand>
        <name>Mg(2+)</name>
        <dbReference type="ChEBI" id="CHEBI:18420"/>
    </ligand>
</feature>
<evidence type="ECO:0000313" key="14">
    <source>
        <dbReference type="Proteomes" id="UP000000925"/>
    </source>
</evidence>
<dbReference type="EC" id="5.4.2.10" evidence="6 8"/>
<evidence type="ECO:0000256" key="5">
    <source>
        <dbReference type="ARBA" id="ARBA00023235"/>
    </source>
</evidence>
<evidence type="ECO:0000259" key="9">
    <source>
        <dbReference type="Pfam" id="PF00408"/>
    </source>
</evidence>
<dbReference type="InterPro" id="IPR005843">
    <property type="entry name" value="A-D-PHexomutase_C"/>
</dbReference>
<dbReference type="GO" id="GO:0009252">
    <property type="term" value="P:peptidoglycan biosynthetic process"/>
    <property type="evidence" value="ECO:0007669"/>
    <property type="project" value="TreeGrafter"/>
</dbReference>
<dbReference type="HAMAP" id="MF_01554_B">
    <property type="entry name" value="GlmM_B"/>
    <property type="match status" value="1"/>
</dbReference>
<dbReference type="GO" id="GO:0008966">
    <property type="term" value="F:phosphoglucosamine mutase activity"/>
    <property type="evidence" value="ECO:0007669"/>
    <property type="project" value="UniProtKB-UniRule"/>
</dbReference>
<evidence type="ECO:0000259" key="12">
    <source>
        <dbReference type="Pfam" id="PF02880"/>
    </source>
</evidence>
<dbReference type="Proteomes" id="UP000000925">
    <property type="component" value="Chromosome"/>
</dbReference>
<dbReference type="GO" id="GO:0000287">
    <property type="term" value="F:magnesium ion binding"/>
    <property type="evidence" value="ECO:0007669"/>
    <property type="project" value="UniProtKB-UniRule"/>
</dbReference>
<gene>
    <name evidence="6" type="primary">glmM</name>
    <name evidence="13" type="ordered locus">Caka_2955</name>
</gene>
<dbReference type="GO" id="GO:0004615">
    <property type="term" value="F:phosphomannomutase activity"/>
    <property type="evidence" value="ECO:0007669"/>
    <property type="project" value="TreeGrafter"/>
</dbReference>
<dbReference type="Pfam" id="PF02878">
    <property type="entry name" value="PGM_PMM_I"/>
    <property type="match status" value="1"/>
</dbReference>
<dbReference type="Pfam" id="PF02880">
    <property type="entry name" value="PGM_PMM_III"/>
    <property type="match status" value="1"/>
</dbReference>
<dbReference type="Pfam" id="PF00408">
    <property type="entry name" value="PGM_PMM_IV"/>
    <property type="match status" value="1"/>
</dbReference>
<reference evidence="13 14" key="1">
    <citation type="journal article" date="2010" name="Stand. Genomic Sci.">
        <title>Complete genome sequence of Coraliomargarita akajimensis type strain (04OKA010-24).</title>
        <authorList>
            <person name="Mavromatis K."/>
            <person name="Abt B."/>
            <person name="Brambilla E."/>
            <person name="Lapidus A."/>
            <person name="Copeland A."/>
            <person name="Deshpande S."/>
            <person name="Nolan M."/>
            <person name="Lucas S."/>
            <person name="Tice H."/>
            <person name="Cheng J.F."/>
            <person name="Han C."/>
            <person name="Detter J.C."/>
            <person name="Woyke T."/>
            <person name="Goodwin L."/>
            <person name="Pitluck S."/>
            <person name="Held B."/>
            <person name="Brettin T."/>
            <person name="Tapia R."/>
            <person name="Ivanova N."/>
            <person name="Mikhailova N."/>
            <person name="Pati A."/>
            <person name="Liolios K."/>
            <person name="Chen A."/>
            <person name="Palaniappan K."/>
            <person name="Land M."/>
            <person name="Hauser L."/>
            <person name="Chang Y.J."/>
            <person name="Jeffries C.D."/>
            <person name="Rohde M."/>
            <person name="Goker M."/>
            <person name="Bristow J."/>
            <person name="Eisen J.A."/>
            <person name="Markowitz V."/>
            <person name="Hugenholtz P."/>
            <person name="Klenk H.P."/>
            <person name="Kyrpides N.C."/>
        </authorList>
    </citation>
    <scope>NUCLEOTIDE SEQUENCE [LARGE SCALE GENOMIC DNA]</scope>
    <source>
        <strain evidence="14">DSM 45221 / IAM 15411 / JCM 23193 / KCTC 12865</strain>
    </source>
</reference>
<comment type="PTM">
    <text evidence="6">Activated by phosphorylation.</text>
</comment>
<dbReference type="eggNOG" id="COG1109">
    <property type="taxonomic scope" value="Bacteria"/>
</dbReference>
<dbReference type="GO" id="GO:0006048">
    <property type="term" value="P:UDP-N-acetylglucosamine biosynthetic process"/>
    <property type="evidence" value="ECO:0007669"/>
    <property type="project" value="TreeGrafter"/>
</dbReference>
<feature type="domain" description="Alpha-D-phosphohexomutase alpha/beta/alpha" evidence="11">
    <location>
        <begin position="158"/>
        <end position="253"/>
    </location>
</feature>
<dbReference type="PRINTS" id="PR00509">
    <property type="entry name" value="PGMPMM"/>
</dbReference>
<dbReference type="Gene3D" id="3.30.310.50">
    <property type="entry name" value="Alpha-D-phosphohexomutase, C-terminal domain"/>
    <property type="match status" value="1"/>
</dbReference>
<dbReference type="KEGG" id="caa:Caka_2955"/>
<dbReference type="InterPro" id="IPR005845">
    <property type="entry name" value="A-D-PHexomutase_a/b/a-II"/>
</dbReference>
<dbReference type="FunFam" id="3.40.120.10:FF:000001">
    <property type="entry name" value="Phosphoglucosamine mutase"/>
    <property type="match status" value="1"/>
</dbReference>
<dbReference type="PANTHER" id="PTHR42946:SF1">
    <property type="entry name" value="PHOSPHOGLUCOMUTASE (ALPHA-D-GLUCOSE-1,6-BISPHOSPHATE-DEPENDENT)"/>
    <property type="match status" value="1"/>
</dbReference>
<dbReference type="STRING" id="583355.Caka_2955"/>
<dbReference type="EMBL" id="CP001998">
    <property type="protein sequence ID" value="ADE55968.1"/>
    <property type="molecule type" value="Genomic_DNA"/>
</dbReference>
<keyword evidence="2 6" id="KW-0597">Phosphoprotein</keyword>
<evidence type="ECO:0000256" key="3">
    <source>
        <dbReference type="ARBA" id="ARBA00022723"/>
    </source>
</evidence>
<dbReference type="InterPro" id="IPR005841">
    <property type="entry name" value="Alpha-D-phosphohexomutase_SF"/>
</dbReference>
<sequence length="450" mass="48200">MAKYFGTDGIRGRVGAPHMNPDFAYRLGAALGAQLAEIKGDVPSHVVIGRDTRESGPLLADALTQGLNQHGVYVHDLGIVPTPAIAQGVLEQQADLGIAVTASHNPYTDNGIKLFNQHGHKLSEEAELVIESLIDLQPEKPAELALPKAYPMDGAAHYINYQSSLLDQNCMCGWKIVLDLANGATCETTPAVFRRWGAELVLIGDNPDGENINRGVGSECPEQLGEAVRAHQAEIGIAHDGDGDRLVVCDENGQVIDGDILLALYGVYAMRSGALRGNKLVATIQSNLALDHALREAGGEVVRVGVGDRNVASKMREIGSNIGGESSGHIIFSDFATTGDGLLAAIKLMDLMCKTGKRLSELCREFRLFPQATKNLKVEEKLPLDGLASVQSTIQQIETSFGDEGRVLVRYSGTEPKIRLLVEGRDENAVKNALKSLETAVRSDLVVIDG</sequence>
<dbReference type="InterPro" id="IPR005844">
    <property type="entry name" value="A-D-PHexomutase_a/b/a-I"/>
</dbReference>
<accession>D5ERC4</accession>
<evidence type="ECO:0000256" key="2">
    <source>
        <dbReference type="ARBA" id="ARBA00022553"/>
    </source>
</evidence>
<feature type="active site" description="Phosphoserine intermediate" evidence="6">
    <location>
        <position position="103"/>
    </location>
</feature>
<evidence type="ECO:0000256" key="8">
    <source>
        <dbReference type="RuleBase" id="RU004327"/>
    </source>
</evidence>
<dbReference type="FunFam" id="3.40.120.10:FF:000003">
    <property type="entry name" value="Phosphoglucosamine mutase"/>
    <property type="match status" value="1"/>
</dbReference>
<dbReference type="GO" id="GO:0005829">
    <property type="term" value="C:cytosol"/>
    <property type="evidence" value="ECO:0007669"/>
    <property type="project" value="TreeGrafter"/>
</dbReference>
<evidence type="ECO:0000259" key="10">
    <source>
        <dbReference type="Pfam" id="PF02878"/>
    </source>
</evidence>
<dbReference type="InterPro" id="IPR005846">
    <property type="entry name" value="A-D-PHexomutase_a/b/a-III"/>
</dbReference>
<evidence type="ECO:0000259" key="11">
    <source>
        <dbReference type="Pfam" id="PF02879"/>
    </source>
</evidence>
<dbReference type="HOGENOM" id="CLU_016950_7_0_0"/>
<evidence type="ECO:0000256" key="7">
    <source>
        <dbReference type="RuleBase" id="RU004326"/>
    </source>
</evidence>
<dbReference type="NCBIfam" id="TIGR01455">
    <property type="entry name" value="glmM"/>
    <property type="match status" value="1"/>
</dbReference>
<dbReference type="SUPFAM" id="SSF53738">
    <property type="entry name" value="Phosphoglucomutase, first 3 domains"/>
    <property type="match status" value="3"/>
</dbReference>
<organism evidence="13 14">
    <name type="scientific">Coraliomargarita akajimensis (strain DSM 45221 / IAM 15411 / JCM 23193 / KCTC 12865 / 04OKA010-24)</name>
    <dbReference type="NCBI Taxonomy" id="583355"/>
    <lineage>
        <taxon>Bacteria</taxon>
        <taxon>Pseudomonadati</taxon>
        <taxon>Verrucomicrobiota</taxon>
        <taxon>Opitutia</taxon>
        <taxon>Puniceicoccales</taxon>
        <taxon>Coraliomargaritaceae</taxon>
        <taxon>Coraliomargarita</taxon>
    </lineage>
</organism>
<dbReference type="InterPro" id="IPR016055">
    <property type="entry name" value="A-D-PHexomutase_a/b/a-I/II/III"/>
</dbReference>
<dbReference type="Gene3D" id="3.40.120.10">
    <property type="entry name" value="Alpha-D-Glucose-1,6-Bisphosphate, subunit A, domain 3"/>
    <property type="match status" value="3"/>
</dbReference>
<protein>
    <recommendedName>
        <fullName evidence="6 8">Phosphoglucosamine mutase</fullName>
        <ecNumber evidence="6 8">5.4.2.10</ecNumber>
    </recommendedName>
</protein>
<evidence type="ECO:0000313" key="13">
    <source>
        <dbReference type="EMBL" id="ADE55968.1"/>
    </source>
</evidence>
<dbReference type="InterPro" id="IPR006352">
    <property type="entry name" value="GlmM_bact"/>
</dbReference>
<evidence type="ECO:0000256" key="6">
    <source>
        <dbReference type="HAMAP-Rule" id="MF_01554"/>
    </source>
</evidence>
<feature type="domain" description="Alpha-D-phosphohexomutase alpha/beta/alpha" evidence="10">
    <location>
        <begin position="3"/>
        <end position="135"/>
    </location>
</feature>
<feature type="binding site" description="via phosphate group" evidence="6">
    <location>
        <position position="103"/>
    </location>
    <ligand>
        <name>Mg(2+)</name>
        <dbReference type="ChEBI" id="CHEBI:18420"/>
    </ligand>
</feature>
<feature type="domain" description="Alpha-D-phosphohexomutase C-terminal" evidence="9">
    <location>
        <begin position="375"/>
        <end position="432"/>
    </location>
</feature>
<dbReference type="OrthoDB" id="9806956at2"/>
<comment type="similarity">
    <text evidence="1 6 7">Belongs to the phosphohexose mutase family.</text>
</comment>
<evidence type="ECO:0000256" key="1">
    <source>
        <dbReference type="ARBA" id="ARBA00010231"/>
    </source>
</evidence>
<feature type="binding site" evidence="6">
    <location>
        <position position="242"/>
    </location>
    <ligand>
        <name>Mg(2+)</name>
        <dbReference type="ChEBI" id="CHEBI:18420"/>
    </ligand>
</feature>
<dbReference type="PROSITE" id="PS00710">
    <property type="entry name" value="PGM_PMM"/>
    <property type="match status" value="1"/>
</dbReference>
<dbReference type="RefSeq" id="WP_013044684.1">
    <property type="nucleotide sequence ID" value="NC_014008.1"/>
</dbReference>
<dbReference type="AlphaFoldDB" id="D5ERC4"/>
<feature type="modified residue" description="Phosphoserine" evidence="6">
    <location>
        <position position="103"/>
    </location>
</feature>
<evidence type="ECO:0000256" key="4">
    <source>
        <dbReference type="ARBA" id="ARBA00022842"/>
    </source>
</evidence>
<comment type="catalytic activity">
    <reaction evidence="6 8">
        <text>alpha-D-glucosamine 1-phosphate = D-glucosamine 6-phosphate</text>
        <dbReference type="Rhea" id="RHEA:23424"/>
        <dbReference type="ChEBI" id="CHEBI:58516"/>
        <dbReference type="ChEBI" id="CHEBI:58725"/>
        <dbReference type="EC" id="5.4.2.10"/>
    </reaction>
</comment>
<comment type="cofactor">
    <cofactor evidence="6">
        <name>Mg(2+)</name>
        <dbReference type="ChEBI" id="CHEBI:18420"/>
    </cofactor>
    <text evidence="6">Binds 1 Mg(2+) ion per subunit.</text>
</comment>
<keyword evidence="3 6" id="KW-0479">Metal-binding</keyword>
<feature type="domain" description="Alpha-D-phosphohexomutase alpha/beta/alpha" evidence="12">
    <location>
        <begin position="257"/>
        <end position="365"/>
    </location>
</feature>
<name>D5ERC4_CORAD</name>
<proteinExistence type="inferred from homology"/>
<comment type="function">
    <text evidence="6 8">Catalyzes the conversion of glucosamine-6-phosphate to glucosamine-1-phosphate.</text>
</comment>
<keyword evidence="5 6" id="KW-0413">Isomerase</keyword>
<dbReference type="InterPro" id="IPR050060">
    <property type="entry name" value="Phosphoglucosamine_mutase"/>
</dbReference>
<dbReference type="InterPro" id="IPR036900">
    <property type="entry name" value="A-D-PHexomutase_C_sf"/>
</dbReference>
<dbReference type="InterPro" id="IPR016066">
    <property type="entry name" value="A-D-PHexomutase_CS"/>
</dbReference>
<dbReference type="GO" id="GO:0005975">
    <property type="term" value="P:carbohydrate metabolic process"/>
    <property type="evidence" value="ECO:0007669"/>
    <property type="project" value="InterPro"/>
</dbReference>
<dbReference type="Pfam" id="PF02879">
    <property type="entry name" value="PGM_PMM_II"/>
    <property type="match status" value="1"/>
</dbReference>